<dbReference type="EMBL" id="MJGC01000041">
    <property type="protein sequence ID" value="OEJ76139.1"/>
    <property type="molecule type" value="Genomic_DNA"/>
</dbReference>
<name>A0A1E5QN83_9CYAN</name>
<dbReference type="AlphaFoldDB" id="A0A1E5QN83"/>
<accession>A0A1E5QN83</accession>
<sequence>MNPQTLEQALSPVVQNSPFYPLDIRIFQQLPSTNQTLWEWVEQGAKPGTVAIALAQNSGKGQWGRQWQSSPGGLYLSFFLTPDLAPENSLLLTLCSAWGIAQSLRQSQPEVPVQLKWPNDLVLEGRKLGGILTETRLSQGKITKAVIGVGLNWTNPVPETGISLASWLEENDIQSTWNLETVSAIALEGIISGYQYAMQKGIDSLLSACEQLLIHLGHPVTVNGSPGIIIGISPTGQLRVRLEPTNFQTSSEIDLNPGTISLGYIK</sequence>
<dbReference type="InterPro" id="IPR004143">
    <property type="entry name" value="BPL_LPL_catalytic"/>
</dbReference>
<dbReference type="SUPFAM" id="SSF55681">
    <property type="entry name" value="Class II aaRS and biotin synthetases"/>
    <property type="match status" value="1"/>
</dbReference>
<evidence type="ECO:0000256" key="1">
    <source>
        <dbReference type="ARBA" id="ARBA00022598"/>
    </source>
</evidence>
<dbReference type="NCBIfam" id="TIGR00121">
    <property type="entry name" value="birA_ligase"/>
    <property type="match status" value="1"/>
</dbReference>
<dbReference type="OrthoDB" id="9807064at2"/>
<dbReference type="STRING" id="1781255.BH720_06185"/>
<feature type="domain" description="BPL/LPL catalytic" evidence="2">
    <location>
        <begin position="9"/>
        <end position="206"/>
    </location>
</feature>
<dbReference type="RefSeq" id="WP_069966298.1">
    <property type="nucleotide sequence ID" value="NZ_CM124774.1"/>
</dbReference>
<proteinExistence type="predicted"/>
<dbReference type="InterPro" id="IPR045864">
    <property type="entry name" value="aa-tRNA-synth_II/BPL/LPL"/>
</dbReference>
<keyword evidence="1 3" id="KW-0436">Ligase</keyword>
<gene>
    <name evidence="3" type="ORF">BH720_06185</name>
</gene>
<dbReference type="InterPro" id="IPR004408">
    <property type="entry name" value="Biotin_CoA_COase_ligase"/>
</dbReference>
<dbReference type="GO" id="GO:0005737">
    <property type="term" value="C:cytoplasm"/>
    <property type="evidence" value="ECO:0007669"/>
    <property type="project" value="TreeGrafter"/>
</dbReference>
<evidence type="ECO:0000259" key="2">
    <source>
        <dbReference type="PROSITE" id="PS51733"/>
    </source>
</evidence>
<dbReference type="GO" id="GO:0004077">
    <property type="term" value="F:biotin--[biotin carboxyl-carrier protein] ligase activity"/>
    <property type="evidence" value="ECO:0007669"/>
    <property type="project" value="InterPro"/>
</dbReference>
<dbReference type="Gene3D" id="3.30.930.10">
    <property type="entry name" value="Bira Bifunctional Protein, Domain 2"/>
    <property type="match status" value="1"/>
</dbReference>
<dbReference type="CDD" id="cd16442">
    <property type="entry name" value="BPL"/>
    <property type="match status" value="1"/>
</dbReference>
<dbReference type="Pfam" id="PF03099">
    <property type="entry name" value="BPL_LplA_LipB"/>
    <property type="match status" value="1"/>
</dbReference>
<evidence type="ECO:0000313" key="3">
    <source>
        <dbReference type="EMBL" id="OEJ76139.1"/>
    </source>
</evidence>
<comment type="caution">
    <text evidence="3">The sequence shown here is derived from an EMBL/GenBank/DDBJ whole genome shotgun (WGS) entry which is preliminary data.</text>
</comment>
<organism evidence="3">
    <name type="scientific">Desertifilum tharense IPPAS B-1220</name>
    <dbReference type="NCBI Taxonomy" id="1781255"/>
    <lineage>
        <taxon>Bacteria</taxon>
        <taxon>Bacillati</taxon>
        <taxon>Cyanobacteriota</taxon>
        <taxon>Cyanophyceae</taxon>
        <taxon>Desertifilales</taxon>
        <taxon>Desertifilaceae</taxon>
        <taxon>Desertifilum</taxon>
    </lineage>
</organism>
<reference evidence="3" key="1">
    <citation type="submission" date="2016-09" db="EMBL/GenBank/DDBJ databases">
        <title>Draft genome of thermotolerant cyanobacterium Desertifilum sp. strain IPPAS B-1220.</title>
        <authorList>
            <person name="Sinetova M.A."/>
            <person name="Bolakhan K."/>
            <person name="Zayadan B.K."/>
            <person name="Mironov K.S."/>
            <person name="Ustinova V."/>
            <person name="Kupriyanova E.V."/>
            <person name="Sidorov R.A."/>
            <person name="Skrypnik A.N."/>
            <person name="Gogoleva N.E."/>
            <person name="Gogolev Y.V."/>
            <person name="Los D.A."/>
        </authorList>
    </citation>
    <scope>NUCLEOTIDE SEQUENCE [LARGE SCALE GENOMIC DNA]</scope>
    <source>
        <strain evidence="3">IPPAS B-1220</strain>
    </source>
</reference>
<dbReference type="PROSITE" id="PS51733">
    <property type="entry name" value="BPL_LPL_CATALYTIC"/>
    <property type="match status" value="1"/>
</dbReference>
<dbReference type="PANTHER" id="PTHR12835">
    <property type="entry name" value="BIOTIN PROTEIN LIGASE"/>
    <property type="match status" value="1"/>
</dbReference>
<dbReference type="PANTHER" id="PTHR12835:SF5">
    <property type="entry name" value="BIOTIN--PROTEIN LIGASE"/>
    <property type="match status" value="1"/>
</dbReference>
<protein>
    <submittedName>
        <fullName evidence="3">Biotin--[acetyl-CoA-carboxylase] ligase</fullName>
    </submittedName>
</protein>